<proteinExistence type="predicted"/>
<reference evidence="1" key="1">
    <citation type="journal article" date="2020" name="Stud. Mycol.">
        <title>101 Dothideomycetes genomes: a test case for predicting lifestyles and emergence of pathogens.</title>
        <authorList>
            <person name="Haridas S."/>
            <person name="Albert R."/>
            <person name="Binder M."/>
            <person name="Bloem J."/>
            <person name="Labutti K."/>
            <person name="Salamov A."/>
            <person name="Andreopoulos B."/>
            <person name="Baker S."/>
            <person name="Barry K."/>
            <person name="Bills G."/>
            <person name="Bluhm B."/>
            <person name="Cannon C."/>
            <person name="Castanera R."/>
            <person name="Culley D."/>
            <person name="Daum C."/>
            <person name="Ezra D."/>
            <person name="Gonzalez J."/>
            <person name="Henrissat B."/>
            <person name="Kuo A."/>
            <person name="Liang C."/>
            <person name="Lipzen A."/>
            <person name="Lutzoni F."/>
            <person name="Magnuson J."/>
            <person name="Mondo S."/>
            <person name="Nolan M."/>
            <person name="Ohm R."/>
            <person name="Pangilinan J."/>
            <person name="Park H.-J."/>
            <person name="Ramirez L."/>
            <person name="Alfaro M."/>
            <person name="Sun H."/>
            <person name="Tritt A."/>
            <person name="Yoshinaga Y."/>
            <person name="Zwiers L.-H."/>
            <person name="Turgeon B."/>
            <person name="Goodwin S."/>
            <person name="Spatafora J."/>
            <person name="Crous P."/>
            <person name="Grigoriev I."/>
        </authorList>
    </citation>
    <scope>NUCLEOTIDE SEQUENCE</scope>
    <source>
        <strain evidence="1">CBS 122681</strain>
    </source>
</reference>
<dbReference type="AlphaFoldDB" id="A0A6A6TT34"/>
<sequence length="181" mass="20617">MDNDGNYVGTLSQEFRSRELEAFGSISRFRPESARMFDDEWRDNELVPLLRIAYSTRPEIGVHFDFQNDLDWAELIEPWHQPPQYPVEDPIFIERLRLALADPESVRRPSRIAGITDNMLLTIRLLVRRYSLFGGAYRLASLGNKIRVDMAEAVAEAEETEILVGGLFSSVAQADSTGLLE</sequence>
<evidence type="ECO:0000313" key="1">
    <source>
        <dbReference type="EMBL" id="KAF2662078.1"/>
    </source>
</evidence>
<dbReference type="OrthoDB" id="3795194at2759"/>
<name>A0A6A6TT34_9PLEO</name>
<dbReference type="EMBL" id="MU004291">
    <property type="protein sequence ID" value="KAF2662078.1"/>
    <property type="molecule type" value="Genomic_DNA"/>
</dbReference>
<accession>A0A6A6TT34</accession>
<evidence type="ECO:0000313" key="2">
    <source>
        <dbReference type="Proteomes" id="UP000799324"/>
    </source>
</evidence>
<keyword evidence="2" id="KW-1185">Reference proteome</keyword>
<protein>
    <submittedName>
        <fullName evidence="1">Uncharacterized protein</fullName>
    </submittedName>
</protein>
<gene>
    <name evidence="1" type="ORF">K491DRAFT_773626</name>
</gene>
<dbReference type="Proteomes" id="UP000799324">
    <property type="component" value="Unassembled WGS sequence"/>
</dbReference>
<organism evidence="1 2">
    <name type="scientific">Lophiostoma macrostomum CBS 122681</name>
    <dbReference type="NCBI Taxonomy" id="1314788"/>
    <lineage>
        <taxon>Eukaryota</taxon>
        <taxon>Fungi</taxon>
        <taxon>Dikarya</taxon>
        <taxon>Ascomycota</taxon>
        <taxon>Pezizomycotina</taxon>
        <taxon>Dothideomycetes</taxon>
        <taxon>Pleosporomycetidae</taxon>
        <taxon>Pleosporales</taxon>
        <taxon>Lophiostomataceae</taxon>
        <taxon>Lophiostoma</taxon>
    </lineage>
</organism>